<name>A0ABY0BNM9_9GAMM</name>
<feature type="active site" description="Charge relay system" evidence="4">
    <location>
        <position position="506"/>
    </location>
</feature>
<dbReference type="SUPFAM" id="SSF52743">
    <property type="entry name" value="Subtilisin-like"/>
    <property type="match status" value="1"/>
</dbReference>
<dbReference type="InterPro" id="IPR015500">
    <property type="entry name" value="Peptidase_S8_subtilisin-rel"/>
</dbReference>
<dbReference type="PROSITE" id="PS51892">
    <property type="entry name" value="SUBTILASE"/>
    <property type="match status" value="1"/>
</dbReference>
<feature type="chain" id="PRO_5047192609" evidence="5">
    <location>
        <begin position="23"/>
        <end position="762"/>
    </location>
</feature>
<comment type="similarity">
    <text evidence="4">Belongs to the peptidase S8 family.</text>
</comment>
<dbReference type="RefSeq" id="WP_111570365.1">
    <property type="nucleotide sequence ID" value="NZ_PIPK01000017.1"/>
</dbReference>
<accession>A0ABY0BNM9</accession>
<evidence type="ECO:0000256" key="2">
    <source>
        <dbReference type="ARBA" id="ARBA00022801"/>
    </source>
</evidence>
<dbReference type="EMBL" id="PIPK01000017">
    <property type="protein sequence ID" value="RUO19067.1"/>
    <property type="molecule type" value="Genomic_DNA"/>
</dbReference>
<dbReference type="PROSITE" id="PS51257">
    <property type="entry name" value="PROKAR_LIPOPROTEIN"/>
    <property type="match status" value="1"/>
</dbReference>
<keyword evidence="8" id="KW-1185">Reference proteome</keyword>
<dbReference type="GO" id="GO:0006508">
    <property type="term" value="P:proteolysis"/>
    <property type="evidence" value="ECO:0007669"/>
    <property type="project" value="UniProtKB-KW"/>
</dbReference>
<evidence type="ECO:0000256" key="3">
    <source>
        <dbReference type="ARBA" id="ARBA00022825"/>
    </source>
</evidence>
<feature type="signal peptide" evidence="5">
    <location>
        <begin position="1"/>
        <end position="22"/>
    </location>
</feature>
<sequence>MMKRSFQLSALAVLVASLSACGGSSNSSPVAQDVALGDQRQWVGVQGVLPASDPDGDDLTITFLENGSAVSRNSDGYFEFSHGLLDFNASTLAYSYVPLMTGSSASFEYRVSDGDLSDTGTVTIGNVAGDPLAFEQWHLNNTGQTGFAGQEQTFEAWRELRIAQGFTEEQAIAAFSPIPNFLVPGEDLNVIGAYKLGITGEGSISVVVDEGMSTTHEDLVANVLPGRSINFLNVADRTDTTKSGNAGDHGTSVAGLIAAAGWNGLGGRGVAPDSSLIGMNFLASQSQRNEMMSYGMAGSGITASDNLVSFNRSYGRSAPLFFVTDEIDEVMYAFPTENLRDGLGALNIKSSGNSFATAASWPEGNELCTLAQSGIIPPFTRVLGCYDGNWDPANASFYTVSVGALNPNGGRTSYSTTGSNLWISAPAGEFGDTEPAMITTDQTTCTRGYSGFPAYDAFQNANGAFLASLGITDFHERIYPFNNPLGDTNAEFNAACNYTNTFNGTSSAAPNAAGVAALIAQANPDLSWREIRYILAATATQVAPNDGPIVLNVGGGEFVAHQGWVENAAGYSFNNQYGFGRPNAGAAVELAMSGGVSLPDLIVTDWAAAPISEPVAIPDNDANGVSLTITVEDDVIVEGVQFAFDIFSQDLVDVFLEESTGTTAASDIGIEVTSPSGTTSVIATSRTSLGAYIGLGNADFDNGIGFAYLASAPILTNAFLGESAAGDWTVRFVDTNGADLDDFLNNVTDSLVVGAQVRVFGH</sequence>
<dbReference type="Proteomes" id="UP000287865">
    <property type="component" value="Unassembled WGS sequence"/>
</dbReference>
<evidence type="ECO:0000256" key="5">
    <source>
        <dbReference type="SAM" id="SignalP"/>
    </source>
</evidence>
<dbReference type="PANTHER" id="PTHR42884:SF14">
    <property type="entry name" value="NEUROENDOCRINE CONVERTASE 1"/>
    <property type="match status" value="1"/>
</dbReference>
<evidence type="ECO:0000256" key="4">
    <source>
        <dbReference type="PROSITE-ProRule" id="PRU01240"/>
    </source>
</evidence>
<dbReference type="InterPro" id="IPR036852">
    <property type="entry name" value="Peptidase_S8/S53_dom_sf"/>
</dbReference>
<dbReference type="InterPro" id="IPR023828">
    <property type="entry name" value="Peptidase_S8_Ser-AS"/>
</dbReference>
<dbReference type="InterPro" id="IPR002884">
    <property type="entry name" value="P_dom"/>
</dbReference>
<reference evidence="7 8" key="1">
    <citation type="journal article" date="2018" name="Front. Microbiol.">
        <title>Genome-Based Analysis Reveals the Taxonomy and Diversity of the Family Idiomarinaceae.</title>
        <authorList>
            <person name="Liu Y."/>
            <person name="Lai Q."/>
            <person name="Shao Z."/>
        </authorList>
    </citation>
    <scope>NUCLEOTIDE SEQUENCE [LARGE SCALE GENOMIC DNA]</scope>
    <source>
        <strain evidence="7 8">CF12-14</strain>
    </source>
</reference>
<evidence type="ECO:0000313" key="7">
    <source>
        <dbReference type="EMBL" id="RUO19067.1"/>
    </source>
</evidence>
<dbReference type="GO" id="GO:0008233">
    <property type="term" value="F:peptidase activity"/>
    <property type="evidence" value="ECO:0007669"/>
    <property type="project" value="UniProtKB-KW"/>
</dbReference>
<feature type="active site" description="Charge relay system" evidence="4">
    <location>
        <position position="249"/>
    </location>
</feature>
<dbReference type="Pfam" id="PF00082">
    <property type="entry name" value="Peptidase_S8"/>
    <property type="match status" value="1"/>
</dbReference>
<comment type="caution">
    <text evidence="7">The sequence shown here is derived from an EMBL/GenBank/DDBJ whole genome shotgun (WGS) entry which is preliminary data.</text>
</comment>
<dbReference type="PROSITE" id="PS00138">
    <property type="entry name" value="SUBTILASE_SER"/>
    <property type="match status" value="1"/>
</dbReference>
<organism evidence="7 8">
    <name type="scientific">Aliidiomarina maris</name>
    <dbReference type="NCBI Taxonomy" id="531312"/>
    <lineage>
        <taxon>Bacteria</taxon>
        <taxon>Pseudomonadati</taxon>
        <taxon>Pseudomonadota</taxon>
        <taxon>Gammaproteobacteria</taxon>
        <taxon>Alteromonadales</taxon>
        <taxon>Idiomarinaceae</taxon>
        <taxon>Aliidiomarina</taxon>
    </lineage>
</organism>
<dbReference type="Gene3D" id="3.40.50.200">
    <property type="entry name" value="Peptidase S8/S53 domain"/>
    <property type="match status" value="1"/>
</dbReference>
<dbReference type="InterPro" id="IPR008979">
    <property type="entry name" value="Galactose-bd-like_sf"/>
</dbReference>
<dbReference type="InterPro" id="IPR022398">
    <property type="entry name" value="Peptidase_S8_His-AS"/>
</dbReference>
<dbReference type="InterPro" id="IPR000209">
    <property type="entry name" value="Peptidase_S8/S53_dom"/>
</dbReference>
<protein>
    <submittedName>
        <fullName evidence="7">Serine protease</fullName>
    </submittedName>
</protein>
<keyword evidence="5" id="KW-0732">Signal</keyword>
<keyword evidence="1 4" id="KW-0645">Protease</keyword>
<dbReference type="Pfam" id="PF01483">
    <property type="entry name" value="P_proprotein"/>
    <property type="match status" value="1"/>
</dbReference>
<evidence type="ECO:0000259" key="6">
    <source>
        <dbReference type="PROSITE" id="PS51829"/>
    </source>
</evidence>
<dbReference type="Gene3D" id="2.60.120.260">
    <property type="entry name" value="Galactose-binding domain-like"/>
    <property type="match status" value="1"/>
</dbReference>
<feature type="domain" description="P/Homo B" evidence="6">
    <location>
        <begin position="597"/>
        <end position="762"/>
    </location>
</feature>
<proteinExistence type="inferred from homology"/>
<feature type="active site" description="Charge relay system" evidence="4">
    <location>
        <position position="209"/>
    </location>
</feature>
<dbReference type="PRINTS" id="PR00723">
    <property type="entry name" value="SUBTILISIN"/>
</dbReference>
<gene>
    <name evidence="7" type="ORF">CWE07_13220</name>
</gene>
<keyword evidence="2 4" id="KW-0378">Hydrolase</keyword>
<dbReference type="PROSITE" id="PS51829">
    <property type="entry name" value="P_HOMO_B"/>
    <property type="match status" value="1"/>
</dbReference>
<dbReference type="PANTHER" id="PTHR42884">
    <property type="entry name" value="PROPROTEIN CONVERTASE SUBTILISIN/KEXIN-RELATED"/>
    <property type="match status" value="1"/>
</dbReference>
<dbReference type="PROSITE" id="PS00137">
    <property type="entry name" value="SUBTILASE_HIS"/>
    <property type="match status" value="1"/>
</dbReference>
<evidence type="ECO:0000313" key="8">
    <source>
        <dbReference type="Proteomes" id="UP000287865"/>
    </source>
</evidence>
<keyword evidence="3 4" id="KW-0720">Serine protease</keyword>
<dbReference type="SUPFAM" id="SSF49785">
    <property type="entry name" value="Galactose-binding domain-like"/>
    <property type="match status" value="1"/>
</dbReference>
<evidence type="ECO:0000256" key="1">
    <source>
        <dbReference type="ARBA" id="ARBA00022670"/>
    </source>
</evidence>
<dbReference type="Pfam" id="PF17963">
    <property type="entry name" value="Big_9"/>
    <property type="match status" value="1"/>
</dbReference>